<feature type="transmembrane region" description="Helical" evidence="1">
    <location>
        <begin position="350"/>
        <end position="372"/>
    </location>
</feature>
<protein>
    <submittedName>
        <fullName evidence="3">Putative glutamate receptor</fullName>
    </submittedName>
</protein>
<keyword evidence="4" id="KW-1185">Reference proteome</keyword>
<organism evidence="3 4">
    <name type="scientific">Folsomia candida</name>
    <name type="common">Springtail</name>
    <dbReference type="NCBI Taxonomy" id="158441"/>
    <lineage>
        <taxon>Eukaryota</taxon>
        <taxon>Metazoa</taxon>
        <taxon>Ecdysozoa</taxon>
        <taxon>Arthropoda</taxon>
        <taxon>Hexapoda</taxon>
        <taxon>Collembola</taxon>
        <taxon>Entomobryomorpha</taxon>
        <taxon>Isotomoidea</taxon>
        <taxon>Isotomidae</taxon>
        <taxon>Proisotominae</taxon>
        <taxon>Folsomia</taxon>
    </lineage>
</organism>
<feature type="transmembrane region" description="Helical" evidence="1">
    <location>
        <begin position="408"/>
        <end position="427"/>
    </location>
</feature>
<name>A0A226DUA7_FOLCA</name>
<evidence type="ECO:0000256" key="2">
    <source>
        <dbReference type="SAM" id="SignalP"/>
    </source>
</evidence>
<comment type="caution">
    <text evidence="3">The sequence shown here is derived from an EMBL/GenBank/DDBJ whole genome shotgun (WGS) entry which is preliminary data.</text>
</comment>
<gene>
    <name evidence="3" type="ORF">Fcan01_16296</name>
</gene>
<dbReference type="EMBL" id="LNIX01000011">
    <property type="protein sequence ID" value="OXA49072.1"/>
    <property type="molecule type" value="Genomic_DNA"/>
</dbReference>
<feature type="transmembrane region" description="Helical" evidence="1">
    <location>
        <begin position="675"/>
        <end position="697"/>
    </location>
</feature>
<keyword evidence="3" id="KW-0675">Receptor</keyword>
<accession>A0A226DUA7</accession>
<evidence type="ECO:0000256" key="1">
    <source>
        <dbReference type="SAM" id="Phobius"/>
    </source>
</evidence>
<feature type="signal peptide" evidence="2">
    <location>
        <begin position="1"/>
        <end position="23"/>
    </location>
</feature>
<evidence type="ECO:0000313" key="3">
    <source>
        <dbReference type="EMBL" id="OXA49072.1"/>
    </source>
</evidence>
<keyword evidence="1" id="KW-0472">Membrane</keyword>
<keyword evidence="2" id="KW-0732">Signal</keyword>
<feature type="chain" id="PRO_5012850176" evidence="2">
    <location>
        <begin position="24"/>
        <end position="753"/>
    </location>
</feature>
<feature type="transmembrane region" description="Helical" evidence="1">
    <location>
        <begin position="378"/>
        <end position="396"/>
    </location>
</feature>
<keyword evidence="1" id="KW-1133">Transmembrane helix</keyword>
<sequence>MSKLHRVVLLLNILSTIIDTCAGTGSNYDVGVPRNFLQGVENCDIQILKDVIPSNYVAFLSDSLLPTTVVFTTTHYTFTRFENFVLNVLKSRPAPFKISIWISNLFLHSEEKSRDDGSMSFSGWLKICTSYHYGFRCNKCEDDAGIQYHWIFLRSSRNVYPIVPTSMGLGEVLATLGIDDNLPENFFLALLPKRKSGAFTRICIKRDGLGIRWINSYKCVDKDEDNILKDFTKLVFLPQTWVGEYFSPNIPIGSNQNLPHRSTNPFSRDVSISIPLYMAVIVVTTGTNSSLDMENVYRRYPKIGIEVGEVNIIQHGQLSEFTLTSGFQFLSCYAESYLSFNFYLTPFQPILWLGLITSFGLTLIVISFYMFWKHQSSPFPVWMSFFSLLFINSFPVPQFVKNGSFYRLIFLAWGLVAFLLAACYSGLITSELNAPFKQTRPQTFEDLICQHRHILNNLTEINSSRLARSLKFDKYSAYWGTFDPSLIFPTHRNQFALDHCFSLLSTSYQQYWAGYEPQFSKNLIQRDDLISLFLMSPVHDVIPTGYVINNASYSTTELQVLVEKNIINCEKKSVFIAMSEGIWGEMNFLSKNYPSKKFYTGKSIILTHWFGWTFRGGGRNMVTSGVSQVQRNFQSLVSSGIYSRLKTEMATTMWLRRWPAKNDTSLIPSSMNLNGAVVTLFILCGALAGLSLICLLIESRNRVFICIKPCFGFVAQKIIKLCCHICYNDFYSTSPKAIQIEVSSSHVFLKKPL</sequence>
<dbReference type="AlphaFoldDB" id="A0A226DUA7"/>
<dbReference type="Proteomes" id="UP000198287">
    <property type="component" value="Unassembled WGS sequence"/>
</dbReference>
<evidence type="ECO:0000313" key="4">
    <source>
        <dbReference type="Proteomes" id="UP000198287"/>
    </source>
</evidence>
<proteinExistence type="predicted"/>
<keyword evidence="1" id="KW-0812">Transmembrane</keyword>
<reference evidence="3 4" key="1">
    <citation type="submission" date="2015-12" db="EMBL/GenBank/DDBJ databases">
        <title>The genome of Folsomia candida.</title>
        <authorList>
            <person name="Faddeeva A."/>
            <person name="Derks M.F."/>
            <person name="Anvar Y."/>
            <person name="Smit S."/>
            <person name="Van Straalen N."/>
            <person name="Roelofs D."/>
        </authorList>
    </citation>
    <scope>NUCLEOTIDE SEQUENCE [LARGE SCALE GENOMIC DNA]</scope>
    <source>
        <strain evidence="3 4">VU population</strain>
        <tissue evidence="3">Whole body</tissue>
    </source>
</reference>